<accession>A0A0E2HGH9</accession>
<feature type="compositionally biased region" description="Polar residues" evidence="1">
    <location>
        <begin position="110"/>
        <end position="119"/>
    </location>
</feature>
<dbReference type="PATRIC" id="fig|999408.3.peg.378"/>
<gene>
    <name evidence="3" type="ORF">HMPREF1090_00344</name>
</gene>
<evidence type="ECO:0000256" key="1">
    <source>
        <dbReference type="SAM" id="MobiDB-lite"/>
    </source>
</evidence>
<organism evidence="3 4">
    <name type="scientific">[Clostridium] clostridioforme 90A8</name>
    <dbReference type="NCBI Taxonomy" id="999408"/>
    <lineage>
        <taxon>Bacteria</taxon>
        <taxon>Bacillati</taxon>
        <taxon>Bacillota</taxon>
        <taxon>Clostridia</taxon>
        <taxon>Lachnospirales</taxon>
        <taxon>Lachnospiraceae</taxon>
        <taxon>Enterocloster</taxon>
    </lineage>
</organism>
<proteinExistence type="predicted"/>
<evidence type="ECO:0000313" key="4">
    <source>
        <dbReference type="Proteomes" id="UP000013085"/>
    </source>
</evidence>
<keyword evidence="2" id="KW-0812">Transmembrane</keyword>
<sequence length="334" mass="35166">MDKISRGFVGRTVRAVVFIILIIVFCTAISSAGIYLASRFGLTQSREQVPLTALYLGNEGKVELPGRGKMVEGNGWRLRNSRDSYTLTLDNAVIENAAEKNAVEKDTSEENTVMENTESPRPGIDITGDLTIELKEGSGSWIRSEGAGIRIHSGTLVIRGKGSLDIEAGTAGILGNRTGNSQAALRLESGQLDIKGTCAGISCPEVDIAGGTGVVLASGQSGIGLYSCRLRVEESEGEITAEGSCAAVLAGGSGEMKPSIKVDEKAAAGPGNVRIVELDAARLENAAGHEEEIGGWMEGAYSSLLTYSSEDMVTYNEDTFCFDGSAKTIRFAAK</sequence>
<evidence type="ECO:0000256" key="2">
    <source>
        <dbReference type="SAM" id="Phobius"/>
    </source>
</evidence>
<dbReference type="AlphaFoldDB" id="A0A0E2HGH9"/>
<evidence type="ECO:0000313" key="3">
    <source>
        <dbReference type="EMBL" id="ENZ19923.1"/>
    </source>
</evidence>
<dbReference type="GeneID" id="57963765"/>
<keyword evidence="2" id="KW-0472">Membrane</keyword>
<dbReference type="HOGENOM" id="CLU_902250_0_0_9"/>
<protein>
    <submittedName>
        <fullName evidence="3">Uncharacterized protein</fullName>
    </submittedName>
</protein>
<reference evidence="3 4" key="1">
    <citation type="submission" date="2013-01" db="EMBL/GenBank/DDBJ databases">
        <title>The Genome Sequence of Clostridium clostridioforme 90A8.</title>
        <authorList>
            <consortium name="The Broad Institute Genome Sequencing Platform"/>
            <person name="Earl A."/>
            <person name="Ward D."/>
            <person name="Feldgarden M."/>
            <person name="Gevers D."/>
            <person name="Courvalin P."/>
            <person name="Lambert T."/>
            <person name="Walker B."/>
            <person name="Young S.K."/>
            <person name="Zeng Q."/>
            <person name="Gargeya S."/>
            <person name="Fitzgerald M."/>
            <person name="Haas B."/>
            <person name="Abouelleil A."/>
            <person name="Alvarado L."/>
            <person name="Arachchi H.M."/>
            <person name="Berlin A.M."/>
            <person name="Chapman S.B."/>
            <person name="Dewar J."/>
            <person name="Goldberg J."/>
            <person name="Griggs A."/>
            <person name="Gujja S."/>
            <person name="Hansen M."/>
            <person name="Howarth C."/>
            <person name="Imamovic A."/>
            <person name="Larimer J."/>
            <person name="McCowan C."/>
            <person name="Murphy C."/>
            <person name="Neiman D."/>
            <person name="Pearson M."/>
            <person name="Priest M."/>
            <person name="Roberts A."/>
            <person name="Saif S."/>
            <person name="Shea T."/>
            <person name="Sisk P."/>
            <person name="Sykes S."/>
            <person name="Wortman J."/>
            <person name="Nusbaum C."/>
            <person name="Birren B."/>
        </authorList>
    </citation>
    <scope>NUCLEOTIDE SEQUENCE [LARGE SCALE GENOMIC DNA]</scope>
    <source>
        <strain evidence="3 4">90A8</strain>
    </source>
</reference>
<name>A0A0E2HGH9_9FIRM</name>
<keyword evidence="2" id="KW-1133">Transmembrane helix</keyword>
<dbReference type="RefSeq" id="WP_002586188.1">
    <property type="nucleotide sequence ID" value="NZ_KB850976.1"/>
</dbReference>
<dbReference type="EMBL" id="AGYR01000002">
    <property type="protein sequence ID" value="ENZ19923.1"/>
    <property type="molecule type" value="Genomic_DNA"/>
</dbReference>
<dbReference type="Proteomes" id="UP000013085">
    <property type="component" value="Unassembled WGS sequence"/>
</dbReference>
<feature type="transmembrane region" description="Helical" evidence="2">
    <location>
        <begin position="12"/>
        <end position="37"/>
    </location>
</feature>
<feature type="region of interest" description="Disordered" evidence="1">
    <location>
        <begin position="103"/>
        <end position="125"/>
    </location>
</feature>
<comment type="caution">
    <text evidence="3">The sequence shown here is derived from an EMBL/GenBank/DDBJ whole genome shotgun (WGS) entry which is preliminary data.</text>
</comment>